<name>A0ACC0BIS5_CATRO</name>
<proteinExistence type="predicted"/>
<accession>A0ACC0BIS5</accession>
<dbReference type="Proteomes" id="UP001060085">
    <property type="component" value="Linkage Group LG03"/>
</dbReference>
<keyword evidence="2" id="KW-1185">Reference proteome</keyword>
<gene>
    <name evidence="1" type="ORF">M9H77_12889</name>
</gene>
<protein>
    <submittedName>
        <fullName evidence="1">Uncharacterized protein</fullName>
    </submittedName>
</protein>
<comment type="caution">
    <text evidence="1">The sequence shown here is derived from an EMBL/GenBank/DDBJ whole genome shotgun (WGS) entry which is preliminary data.</text>
</comment>
<dbReference type="EMBL" id="CM044703">
    <property type="protein sequence ID" value="KAI5672525.1"/>
    <property type="molecule type" value="Genomic_DNA"/>
</dbReference>
<evidence type="ECO:0000313" key="1">
    <source>
        <dbReference type="EMBL" id="KAI5672525.1"/>
    </source>
</evidence>
<sequence length="152" mass="17853">MGCSRVKKFHREHNHVLANPRVVDFLRSHRNVSTSGITEAQSMCVVGIGIPQIIEYQSHQYGGYSHFFVGVHSTQRSESLNAFACTYLKSQLLLYPFVNKFEMVKSKFRQKELEEEYFTSFSYPLERVRSSYDDIKLYTITQYLHEGRLWKV</sequence>
<reference evidence="2" key="1">
    <citation type="journal article" date="2023" name="Nat. Plants">
        <title>Single-cell RNA sequencing provides a high-resolution roadmap for understanding the multicellular compartmentation of specialized metabolism.</title>
        <authorList>
            <person name="Sun S."/>
            <person name="Shen X."/>
            <person name="Li Y."/>
            <person name="Li Y."/>
            <person name="Wang S."/>
            <person name="Li R."/>
            <person name="Zhang H."/>
            <person name="Shen G."/>
            <person name="Guo B."/>
            <person name="Wei J."/>
            <person name="Xu J."/>
            <person name="St-Pierre B."/>
            <person name="Chen S."/>
            <person name="Sun C."/>
        </authorList>
    </citation>
    <scope>NUCLEOTIDE SEQUENCE [LARGE SCALE GENOMIC DNA]</scope>
</reference>
<evidence type="ECO:0000313" key="2">
    <source>
        <dbReference type="Proteomes" id="UP001060085"/>
    </source>
</evidence>
<organism evidence="1 2">
    <name type="scientific">Catharanthus roseus</name>
    <name type="common">Madagascar periwinkle</name>
    <name type="synonym">Vinca rosea</name>
    <dbReference type="NCBI Taxonomy" id="4058"/>
    <lineage>
        <taxon>Eukaryota</taxon>
        <taxon>Viridiplantae</taxon>
        <taxon>Streptophyta</taxon>
        <taxon>Embryophyta</taxon>
        <taxon>Tracheophyta</taxon>
        <taxon>Spermatophyta</taxon>
        <taxon>Magnoliopsida</taxon>
        <taxon>eudicotyledons</taxon>
        <taxon>Gunneridae</taxon>
        <taxon>Pentapetalae</taxon>
        <taxon>asterids</taxon>
        <taxon>lamiids</taxon>
        <taxon>Gentianales</taxon>
        <taxon>Apocynaceae</taxon>
        <taxon>Rauvolfioideae</taxon>
        <taxon>Vinceae</taxon>
        <taxon>Catharanthinae</taxon>
        <taxon>Catharanthus</taxon>
    </lineage>
</organism>